<name>A0A4Y8KTM7_9MICO</name>
<sequence length="179" mass="18508">MTHAPAQQKYQVRFDWGQAGFQALEPFVDVVVVVDVLPEADAAAPVVPAASDTQVITAGFGNRTAVAEWIVARQSEKGDRFGVAVIAAGGLRADGTVRFAVEDLLASGAVIDALIGLGIDHCSPEAAAASAAFVGLKQAARHLVSASESGQALVALGRDAEVRLAARLDNSHDVAALRR</sequence>
<evidence type="ECO:0000256" key="1">
    <source>
        <dbReference type="ARBA" id="ARBA00021948"/>
    </source>
</evidence>
<dbReference type="SUPFAM" id="SSF142823">
    <property type="entry name" value="ComB-like"/>
    <property type="match status" value="1"/>
</dbReference>
<organism evidence="2 3">
    <name type="scientific">Cryobacterium psychrophilum</name>
    <dbReference type="NCBI Taxonomy" id="41988"/>
    <lineage>
        <taxon>Bacteria</taxon>
        <taxon>Bacillati</taxon>
        <taxon>Actinomycetota</taxon>
        <taxon>Actinomycetes</taxon>
        <taxon>Micrococcales</taxon>
        <taxon>Microbacteriaceae</taxon>
        <taxon>Cryobacterium</taxon>
    </lineage>
</organism>
<dbReference type="RefSeq" id="WP_134172646.1">
    <property type="nucleotide sequence ID" value="NZ_SODI01000001.1"/>
</dbReference>
<accession>A0A4Y8KTM7</accession>
<dbReference type="OrthoDB" id="8588453at2"/>
<reference evidence="2 3" key="1">
    <citation type="submission" date="2019-03" db="EMBL/GenBank/DDBJ databases">
        <title>Genomics of glacier-inhabiting Cryobacterium strains.</title>
        <authorList>
            <person name="Liu Q."/>
            <person name="Xin Y.-H."/>
        </authorList>
    </citation>
    <scope>NUCLEOTIDE SEQUENCE [LARGE SCALE GENOMIC DNA]</scope>
    <source>
        <strain evidence="2 3">CGMCC 1.4292</strain>
    </source>
</reference>
<dbReference type="GO" id="GO:0000287">
    <property type="term" value="F:magnesium ion binding"/>
    <property type="evidence" value="ECO:0007669"/>
    <property type="project" value="InterPro"/>
</dbReference>
<comment type="caution">
    <text evidence="2">The sequence shown here is derived from an EMBL/GenBank/DDBJ whole genome shotgun (WGS) entry which is preliminary data.</text>
</comment>
<dbReference type="GO" id="GO:0050532">
    <property type="term" value="F:2-phosphosulfolactate phosphatase activity"/>
    <property type="evidence" value="ECO:0007669"/>
    <property type="project" value="InterPro"/>
</dbReference>
<dbReference type="EMBL" id="SOHQ01000007">
    <property type="protein sequence ID" value="TFD81848.1"/>
    <property type="molecule type" value="Genomic_DNA"/>
</dbReference>
<dbReference type="InterPro" id="IPR005238">
    <property type="entry name" value="ComB-like"/>
</dbReference>
<evidence type="ECO:0000313" key="2">
    <source>
        <dbReference type="EMBL" id="TFD81848.1"/>
    </source>
</evidence>
<proteinExistence type="predicted"/>
<gene>
    <name evidence="2" type="ORF">E3T53_02345</name>
</gene>
<protein>
    <recommendedName>
        <fullName evidence="1">Probable 2-phosphosulfolactate phosphatase</fullName>
    </recommendedName>
</protein>
<dbReference type="InterPro" id="IPR036702">
    <property type="entry name" value="ComB-like_sf"/>
</dbReference>
<dbReference type="Pfam" id="PF04029">
    <property type="entry name" value="2-ph_phosp"/>
    <property type="match status" value="1"/>
</dbReference>
<dbReference type="AlphaFoldDB" id="A0A4Y8KTM7"/>
<evidence type="ECO:0000313" key="3">
    <source>
        <dbReference type="Proteomes" id="UP000298218"/>
    </source>
</evidence>
<keyword evidence="3" id="KW-1185">Reference proteome</keyword>
<dbReference type="Proteomes" id="UP000298218">
    <property type="component" value="Unassembled WGS sequence"/>
</dbReference>
<dbReference type="Gene3D" id="3.90.1560.10">
    <property type="entry name" value="ComB-like"/>
    <property type="match status" value="1"/>
</dbReference>